<dbReference type="AlphaFoldDB" id="A0A444ZJN8"/>
<accession>A0A444ZJN8</accession>
<dbReference type="InterPro" id="IPR000008">
    <property type="entry name" value="C2_dom"/>
</dbReference>
<gene>
    <name evidence="2" type="ORF">Ahy_B04g070946</name>
</gene>
<dbReference type="InterPro" id="IPR044750">
    <property type="entry name" value="C2_SRC2/BAP"/>
</dbReference>
<comment type="caution">
    <text evidence="2">The sequence shown here is derived from an EMBL/GenBank/DDBJ whole genome shotgun (WGS) entry which is preliminary data.</text>
</comment>
<dbReference type="GO" id="GO:0006952">
    <property type="term" value="P:defense response"/>
    <property type="evidence" value="ECO:0007669"/>
    <property type="project" value="InterPro"/>
</dbReference>
<dbReference type="InterPro" id="IPR035892">
    <property type="entry name" value="C2_domain_sf"/>
</dbReference>
<dbReference type="CDD" id="cd04051">
    <property type="entry name" value="C2_SRC2_like"/>
    <property type="match status" value="1"/>
</dbReference>
<dbReference type="Pfam" id="PF00168">
    <property type="entry name" value="C2"/>
    <property type="match status" value="1"/>
</dbReference>
<dbReference type="EMBL" id="SDMP01000014">
    <property type="protein sequence ID" value="RYR14392.1"/>
    <property type="molecule type" value="Genomic_DNA"/>
</dbReference>
<evidence type="ECO:0000313" key="3">
    <source>
        <dbReference type="Proteomes" id="UP000289738"/>
    </source>
</evidence>
<reference evidence="2 3" key="1">
    <citation type="submission" date="2019-01" db="EMBL/GenBank/DDBJ databases">
        <title>Sequencing of cultivated peanut Arachis hypogaea provides insights into genome evolution and oil improvement.</title>
        <authorList>
            <person name="Chen X."/>
        </authorList>
    </citation>
    <scope>NUCLEOTIDE SEQUENCE [LARGE SCALE GENOMIC DNA]</scope>
    <source>
        <strain evidence="3">cv. Fuhuasheng</strain>
        <tissue evidence="2">Leaves</tissue>
    </source>
</reference>
<sequence length="172" mass="19195">MASPAKMQEQVLEINLISAQGLQPPSSPRQRLQTYALTWIDPSTKLRTRVDNVGGHNPTWNDKFLASDTSGISVAIYAVGTFRLIGTVRFLISNILSSPADPDAARTPCFSAVQILRSSGRFHDVMNIGAMVVEASDFPALHKISAIGYRDLMGMKIKHHRRKRNRSPRRRR</sequence>
<proteinExistence type="predicted"/>
<dbReference type="SUPFAM" id="SSF49562">
    <property type="entry name" value="C2 domain (Calcium/lipid-binding domain, CaLB)"/>
    <property type="match status" value="1"/>
</dbReference>
<name>A0A444ZJN8_ARAHY</name>
<evidence type="ECO:0000313" key="2">
    <source>
        <dbReference type="EMBL" id="RYR14392.1"/>
    </source>
</evidence>
<evidence type="ECO:0000259" key="1">
    <source>
        <dbReference type="SMART" id="SM00239"/>
    </source>
</evidence>
<dbReference type="Gene3D" id="2.60.40.150">
    <property type="entry name" value="C2 domain"/>
    <property type="match status" value="1"/>
</dbReference>
<feature type="domain" description="C2" evidence="1">
    <location>
        <begin position="11"/>
        <end position="104"/>
    </location>
</feature>
<dbReference type="SMART" id="SM00239">
    <property type="entry name" value="C2"/>
    <property type="match status" value="1"/>
</dbReference>
<dbReference type="PANTHER" id="PTHR32246:SF69">
    <property type="entry name" value="CALCIUM-DEPENDENT LIPID-BINDING (CALB DOMAIN) FAMILY PROTEIN"/>
    <property type="match status" value="1"/>
</dbReference>
<dbReference type="Proteomes" id="UP000289738">
    <property type="component" value="Chromosome B04"/>
</dbReference>
<dbReference type="PANTHER" id="PTHR32246">
    <property type="entry name" value="INGRESSION PROTEIN FIC1"/>
    <property type="match status" value="1"/>
</dbReference>
<keyword evidence="3" id="KW-1185">Reference proteome</keyword>
<organism evidence="2 3">
    <name type="scientific">Arachis hypogaea</name>
    <name type="common">Peanut</name>
    <dbReference type="NCBI Taxonomy" id="3818"/>
    <lineage>
        <taxon>Eukaryota</taxon>
        <taxon>Viridiplantae</taxon>
        <taxon>Streptophyta</taxon>
        <taxon>Embryophyta</taxon>
        <taxon>Tracheophyta</taxon>
        <taxon>Spermatophyta</taxon>
        <taxon>Magnoliopsida</taxon>
        <taxon>eudicotyledons</taxon>
        <taxon>Gunneridae</taxon>
        <taxon>Pentapetalae</taxon>
        <taxon>rosids</taxon>
        <taxon>fabids</taxon>
        <taxon>Fabales</taxon>
        <taxon>Fabaceae</taxon>
        <taxon>Papilionoideae</taxon>
        <taxon>50 kb inversion clade</taxon>
        <taxon>dalbergioids sensu lato</taxon>
        <taxon>Dalbergieae</taxon>
        <taxon>Pterocarpus clade</taxon>
        <taxon>Arachis</taxon>
    </lineage>
</organism>
<protein>
    <recommendedName>
        <fullName evidence="1">C2 domain-containing protein</fullName>
    </recommendedName>
</protein>
<dbReference type="STRING" id="3818.A0A444ZJN8"/>